<protein>
    <recommendedName>
        <fullName evidence="1">DUF4130 domain-containing protein</fullName>
    </recommendedName>
</protein>
<evidence type="ECO:0000313" key="2">
    <source>
        <dbReference type="EMBL" id="SCQ19728.1"/>
    </source>
</evidence>
<dbReference type="AlphaFoldDB" id="A0A1D3UI71"/>
<gene>
    <name evidence="2" type="ORF">TFUB20_00807</name>
</gene>
<evidence type="ECO:0000259" key="1">
    <source>
        <dbReference type="Pfam" id="PF13566"/>
    </source>
</evidence>
<accession>A0A1D3UI71</accession>
<dbReference type="RefSeq" id="WP_074449582.1">
    <property type="nucleotide sequence ID" value="NZ_FMMM01000026.1"/>
</dbReference>
<dbReference type="Pfam" id="PF13566">
    <property type="entry name" value="DUF4130"/>
    <property type="match status" value="1"/>
</dbReference>
<dbReference type="NCBIfam" id="TIGR03915">
    <property type="entry name" value="SAM_7_link_chp"/>
    <property type="match status" value="1"/>
</dbReference>
<reference evidence="2 3" key="1">
    <citation type="submission" date="2016-09" db="EMBL/GenBank/DDBJ databases">
        <authorList>
            <person name="Capua I."/>
            <person name="De Benedictis P."/>
            <person name="Joannis T."/>
            <person name="Lombin L.H."/>
            <person name="Cattoli G."/>
        </authorList>
    </citation>
    <scope>NUCLEOTIDE SEQUENCE [LARGE SCALE GENOMIC DNA]</scope>
    <source>
        <strain evidence="2 3">UB20</strain>
    </source>
</reference>
<name>A0A1D3UI71_TANFO</name>
<sequence>MVIFFYDKTFEGLLTAVFDAYNRKTFPQRLMKTGETPPLFTDETYTVWTQKTSAERVWKALERKLKKEACNMLMHVWLSELAGSDELLFRYICKTFDTKHDISLNFGDADVLEVGKIARKVGHEALYLKQFVRFQKAADDLFFAPVRPIYNALPLTIDHFTDRFADQPWVIYDLRRRYGYYYDLQTAREITFTDDDRLLGGRLDESLMAEDEKLFQELWRGYFKAMFIKERINLRKQRQDMPVRFWQYLTEKQ</sequence>
<dbReference type="InterPro" id="IPR023875">
    <property type="entry name" value="DNA_repair_put"/>
</dbReference>
<proteinExistence type="predicted"/>
<organism evidence="2 3">
    <name type="scientific">Tannerella forsythia</name>
    <name type="common">Bacteroides forsythus</name>
    <dbReference type="NCBI Taxonomy" id="28112"/>
    <lineage>
        <taxon>Bacteria</taxon>
        <taxon>Pseudomonadati</taxon>
        <taxon>Bacteroidota</taxon>
        <taxon>Bacteroidia</taxon>
        <taxon>Bacteroidales</taxon>
        <taxon>Tannerellaceae</taxon>
        <taxon>Tannerella</taxon>
    </lineage>
</organism>
<dbReference type="InterPro" id="IPR025404">
    <property type="entry name" value="DUF4130"/>
</dbReference>
<dbReference type="EMBL" id="FMMM01000026">
    <property type="protein sequence ID" value="SCQ19728.1"/>
    <property type="molecule type" value="Genomic_DNA"/>
</dbReference>
<feature type="domain" description="DUF4130" evidence="1">
    <location>
        <begin position="84"/>
        <end position="251"/>
    </location>
</feature>
<evidence type="ECO:0000313" key="3">
    <source>
        <dbReference type="Proteomes" id="UP000182057"/>
    </source>
</evidence>
<dbReference type="Proteomes" id="UP000182057">
    <property type="component" value="Unassembled WGS sequence"/>
</dbReference>
<dbReference type="OrthoDB" id="5290748at2"/>